<dbReference type="InterPro" id="IPR011992">
    <property type="entry name" value="EF-hand-dom_pair"/>
</dbReference>
<dbReference type="PROSITE" id="PS50008">
    <property type="entry name" value="PIPLC_Y_DOMAIN"/>
    <property type="match status" value="1"/>
</dbReference>
<dbReference type="GO" id="GO:0004435">
    <property type="term" value="F:phosphatidylinositol-4,5-bisphosphate phospholipase C activity"/>
    <property type="evidence" value="ECO:0007669"/>
    <property type="project" value="UniProtKB-EC"/>
</dbReference>
<comment type="caution">
    <text evidence="19">The sequence shown here is derived from an EMBL/GenBank/DDBJ whole genome shotgun (WGS) entry which is preliminary data.</text>
</comment>
<dbReference type="InterPro" id="IPR001452">
    <property type="entry name" value="SH3_domain"/>
</dbReference>
<feature type="region of interest" description="Disordered" evidence="14">
    <location>
        <begin position="1278"/>
        <end position="1357"/>
    </location>
</feature>
<feature type="region of interest" description="Disordered" evidence="14">
    <location>
        <begin position="1"/>
        <end position="45"/>
    </location>
</feature>
<dbReference type="PROSITE" id="PS50007">
    <property type="entry name" value="PIPLC_X_DOMAIN"/>
    <property type="match status" value="1"/>
</dbReference>
<dbReference type="SUPFAM" id="SSF55550">
    <property type="entry name" value="SH2 domain"/>
    <property type="match status" value="2"/>
</dbReference>
<evidence type="ECO:0000256" key="10">
    <source>
        <dbReference type="ARBA" id="ARBA00023224"/>
    </source>
</evidence>
<evidence type="ECO:0000256" key="2">
    <source>
        <dbReference type="ARBA" id="ARBA00012368"/>
    </source>
</evidence>
<evidence type="ECO:0000259" key="15">
    <source>
        <dbReference type="PROSITE" id="PS50001"/>
    </source>
</evidence>
<dbReference type="PANTHER" id="PTHR10336:SF159">
    <property type="entry name" value="1-PHOSPHATIDYLINOSITOL 4,5-BISPHOSPHATE PHOSPHODIESTERASE GAMMA"/>
    <property type="match status" value="1"/>
</dbReference>
<dbReference type="PANTHER" id="PTHR10336">
    <property type="entry name" value="PHOSPHOINOSITIDE-SPECIFIC PHOSPHOLIPASE C FAMILY PROTEIN"/>
    <property type="match status" value="1"/>
</dbReference>
<dbReference type="CDD" id="cd10341">
    <property type="entry name" value="SH2_N-SH2_PLC_gamma_like"/>
    <property type="match status" value="1"/>
</dbReference>
<dbReference type="InterPro" id="IPR000909">
    <property type="entry name" value="PLipase_C_PInositol-sp_X_dom"/>
</dbReference>
<feature type="domain" description="SH3" evidence="16">
    <location>
        <begin position="828"/>
        <end position="886"/>
    </location>
</feature>
<dbReference type="SUPFAM" id="SSF51695">
    <property type="entry name" value="PLC-like phosphodiesterases"/>
    <property type="match status" value="1"/>
</dbReference>
<feature type="domain" description="SH2" evidence="15">
    <location>
        <begin position="601"/>
        <end position="702"/>
    </location>
</feature>
<evidence type="ECO:0000313" key="20">
    <source>
        <dbReference type="Proteomes" id="UP001177023"/>
    </source>
</evidence>
<evidence type="ECO:0000256" key="6">
    <source>
        <dbReference type="ARBA" id="ARBA00022837"/>
    </source>
</evidence>
<dbReference type="SMART" id="SM00252">
    <property type="entry name" value="SH2"/>
    <property type="match status" value="2"/>
</dbReference>
<organism evidence="19 20">
    <name type="scientific">Mesorhabditis spiculigera</name>
    <dbReference type="NCBI Taxonomy" id="96644"/>
    <lineage>
        <taxon>Eukaryota</taxon>
        <taxon>Metazoa</taxon>
        <taxon>Ecdysozoa</taxon>
        <taxon>Nematoda</taxon>
        <taxon>Chromadorea</taxon>
        <taxon>Rhabditida</taxon>
        <taxon>Rhabditina</taxon>
        <taxon>Rhabditomorpha</taxon>
        <taxon>Rhabditoidea</taxon>
        <taxon>Rhabditidae</taxon>
        <taxon>Mesorhabditinae</taxon>
        <taxon>Mesorhabditis</taxon>
    </lineage>
</organism>
<dbReference type="Pfam" id="PF00388">
    <property type="entry name" value="PI-PLC-X"/>
    <property type="match status" value="1"/>
</dbReference>
<comment type="cofactor">
    <cofactor evidence="1">
        <name>Ca(2+)</name>
        <dbReference type="ChEBI" id="CHEBI:29108"/>
    </cofactor>
</comment>
<dbReference type="SMART" id="SM00148">
    <property type="entry name" value="PLCXc"/>
    <property type="match status" value="1"/>
</dbReference>
<dbReference type="PRINTS" id="PR00401">
    <property type="entry name" value="SH2DOMAIN"/>
</dbReference>
<feature type="domain" description="SH2" evidence="15">
    <location>
        <begin position="711"/>
        <end position="800"/>
    </location>
</feature>
<evidence type="ECO:0000256" key="1">
    <source>
        <dbReference type="ARBA" id="ARBA00001913"/>
    </source>
</evidence>
<accession>A0AA36CFG3</accession>
<comment type="catalytic activity">
    <reaction evidence="13">
        <text>a 1,2-diacyl-sn-glycero-3-phospho-(1D-myo-inositol-4,5-bisphosphate) + H2O = 1D-myo-inositol 1,4,5-trisphosphate + a 1,2-diacyl-sn-glycerol + H(+)</text>
        <dbReference type="Rhea" id="RHEA:33179"/>
        <dbReference type="ChEBI" id="CHEBI:15377"/>
        <dbReference type="ChEBI" id="CHEBI:15378"/>
        <dbReference type="ChEBI" id="CHEBI:17815"/>
        <dbReference type="ChEBI" id="CHEBI:58456"/>
        <dbReference type="ChEBI" id="CHEBI:203600"/>
        <dbReference type="EC" id="3.1.4.11"/>
    </reaction>
</comment>
<dbReference type="Pfam" id="PF23583">
    <property type="entry name" value="EF_HAND_2_PLCG"/>
    <property type="match status" value="1"/>
</dbReference>
<dbReference type="EMBL" id="CATQJA010001493">
    <property type="protein sequence ID" value="CAJ0567423.1"/>
    <property type="molecule type" value="Genomic_DNA"/>
</dbReference>
<dbReference type="PROSITE" id="PS50004">
    <property type="entry name" value="C2"/>
    <property type="match status" value="1"/>
</dbReference>
<evidence type="ECO:0000259" key="17">
    <source>
        <dbReference type="PROSITE" id="PS50004"/>
    </source>
</evidence>
<feature type="compositionally biased region" description="Low complexity" evidence="14">
    <location>
        <begin position="17"/>
        <end position="43"/>
    </location>
</feature>
<dbReference type="SMART" id="SM00326">
    <property type="entry name" value="SH3"/>
    <property type="match status" value="1"/>
</dbReference>
<evidence type="ECO:0000256" key="9">
    <source>
        <dbReference type="ARBA" id="ARBA00023098"/>
    </source>
</evidence>
<dbReference type="Gene3D" id="2.30.30.40">
    <property type="entry name" value="SH3 Domains"/>
    <property type="match status" value="1"/>
</dbReference>
<dbReference type="GO" id="GO:0051209">
    <property type="term" value="P:release of sequestered calcium ion into cytosol"/>
    <property type="evidence" value="ECO:0007669"/>
    <property type="project" value="TreeGrafter"/>
</dbReference>
<keyword evidence="7 13" id="KW-0442">Lipid degradation</keyword>
<dbReference type="Pfam" id="PF14604">
    <property type="entry name" value="SH3_9"/>
    <property type="match status" value="1"/>
</dbReference>
<keyword evidence="5 13" id="KW-0378">Hydrolase</keyword>
<dbReference type="InterPro" id="IPR057061">
    <property type="entry name" value="PLCG_EF-hand_2"/>
</dbReference>
<dbReference type="SMART" id="SM00239">
    <property type="entry name" value="C2"/>
    <property type="match status" value="1"/>
</dbReference>
<name>A0AA36CFG3_9BILA</name>
<dbReference type="CDD" id="cd00275">
    <property type="entry name" value="C2_PLC_like"/>
    <property type="match status" value="1"/>
</dbReference>
<evidence type="ECO:0000256" key="7">
    <source>
        <dbReference type="ARBA" id="ARBA00022963"/>
    </source>
</evidence>
<keyword evidence="9 13" id="KW-0443">Lipid metabolism</keyword>
<evidence type="ECO:0000256" key="8">
    <source>
        <dbReference type="ARBA" id="ARBA00022999"/>
    </source>
</evidence>
<dbReference type="InterPro" id="IPR000008">
    <property type="entry name" value="C2_dom"/>
</dbReference>
<keyword evidence="3 12" id="KW-0728">SH3 domain</keyword>
<evidence type="ECO:0000256" key="5">
    <source>
        <dbReference type="ARBA" id="ARBA00022801"/>
    </source>
</evidence>
<dbReference type="GO" id="GO:0016042">
    <property type="term" value="P:lipid catabolic process"/>
    <property type="evidence" value="ECO:0007669"/>
    <property type="project" value="UniProtKB-KW"/>
</dbReference>
<dbReference type="GO" id="GO:0010634">
    <property type="term" value="P:positive regulation of epithelial cell migration"/>
    <property type="evidence" value="ECO:0007669"/>
    <property type="project" value="TreeGrafter"/>
</dbReference>
<reference evidence="19" key="1">
    <citation type="submission" date="2023-06" db="EMBL/GenBank/DDBJ databases">
        <authorList>
            <person name="Delattre M."/>
        </authorList>
    </citation>
    <scope>NUCLEOTIDE SEQUENCE</scope>
    <source>
        <strain evidence="19">AF72</strain>
    </source>
</reference>
<keyword evidence="20" id="KW-1185">Reference proteome</keyword>
<dbReference type="InterPro" id="IPR017946">
    <property type="entry name" value="PLC-like_Pdiesterase_TIM-brl"/>
</dbReference>
<evidence type="ECO:0000259" key="18">
    <source>
        <dbReference type="PROSITE" id="PS50008"/>
    </source>
</evidence>
<dbReference type="Pfam" id="PF23329">
    <property type="entry name" value="EF_HAND_1_PLCG"/>
    <property type="match status" value="1"/>
</dbReference>
<dbReference type="FunFam" id="3.30.505.10:FF:000011">
    <property type="entry name" value="1-phosphatidylinositol 4,5-bisphosphate phosphodiesterase gamma"/>
    <property type="match status" value="1"/>
</dbReference>
<dbReference type="GO" id="GO:0046488">
    <property type="term" value="P:phosphatidylinositol metabolic process"/>
    <property type="evidence" value="ECO:0007669"/>
    <property type="project" value="TreeGrafter"/>
</dbReference>
<dbReference type="PROSITE" id="PS50002">
    <property type="entry name" value="SH3"/>
    <property type="match status" value="1"/>
</dbReference>
<proteinExistence type="predicted"/>
<dbReference type="InterPro" id="IPR001711">
    <property type="entry name" value="PLipase_C_Pinositol-sp_Y"/>
</dbReference>
<keyword evidence="6" id="KW-0106">Calcium</keyword>
<dbReference type="Proteomes" id="UP001177023">
    <property type="component" value="Unassembled WGS sequence"/>
</dbReference>
<evidence type="ECO:0000256" key="14">
    <source>
        <dbReference type="SAM" id="MobiDB-lite"/>
    </source>
</evidence>
<dbReference type="InterPro" id="IPR000980">
    <property type="entry name" value="SH2"/>
</dbReference>
<keyword evidence="8 11" id="KW-0727">SH2 domain</keyword>
<dbReference type="PRINTS" id="PR00390">
    <property type="entry name" value="PHPHLIPASEC"/>
</dbReference>
<dbReference type="Gene3D" id="2.60.40.150">
    <property type="entry name" value="C2 domain"/>
    <property type="match status" value="1"/>
</dbReference>
<dbReference type="InterPro" id="IPR001192">
    <property type="entry name" value="PI-PLC_fam"/>
</dbReference>
<dbReference type="Gene3D" id="3.20.20.190">
    <property type="entry name" value="Phosphatidylinositol (PI) phosphodiesterase"/>
    <property type="match status" value="2"/>
</dbReference>
<dbReference type="InterPro" id="IPR036860">
    <property type="entry name" value="SH2_dom_sf"/>
</dbReference>
<dbReference type="InterPro" id="IPR035024">
    <property type="entry name" value="PLC-gamma_N-SH2"/>
</dbReference>
<dbReference type="SUPFAM" id="SSF47473">
    <property type="entry name" value="EF-hand"/>
    <property type="match status" value="1"/>
</dbReference>
<evidence type="ECO:0000256" key="4">
    <source>
        <dbReference type="ARBA" id="ARBA00022737"/>
    </source>
</evidence>
<dbReference type="FunFam" id="3.20.20.190:FF:000063">
    <property type="entry name" value="1-phosphatidylinositol 4,5-bisphosphate phosphodiesterase gamma"/>
    <property type="match status" value="1"/>
</dbReference>
<feature type="non-terminal residue" evidence="19">
    <location>
        <position position="1"/>
    </location>
</feature>
<evidence type="ECO:0000256" key="13">
    <source>
        <dbReference type="RuleBase" id="RU361133"/>
    </source>
</evidence>
<evidence type="ECO:0000256" key="3">
    <source>
        <dbReference type="ARBA" id="ARBA00022443"/>
    </source>
</evidence>
<dbReference type="EC" id="3.1.4.11" evidence="2 13"/>
<feature type="domain" description="C2" evidence="17">
    <location>
        <begin position="1095"/>
        <end position="1221"/>
    </location>
</feature>
<keyword evidence="4" id="KW-0677">Repeat</keyword>
<sequence length="1357" mass="154096">MSEDKKRSSRGSQKTLSSMGGSSGYGSQSVRSSTSGNSRASRSTYARQTELDIEKTYHAMGMGHKVCKLNLLKRWDPAYKKLQLNRDTRQLILIKLESMALRNKPSVLDLRTVKELSNIKVGDKWIRDKEIRNFDASKILVIQHGNGFNLSYWILLFETAEACRLWNQGVHTLIMDTQQANHPLVIERWLRKQFNNLLTGGQEKVALKHMKPFIQTYLQYKVSSRSLQDITDEQMTFEVFSRATRMLVHCPALFTQFFGKLTDEGASVSFANFLTFLRDYQNDEMANNRERASGFIREYLHDTDALGTKSISMAHTPSLTVMEFCDFLFSKENAIWDPMNDKVVHDMNRPLSHYWIASSHNTYLTGDQLRSESSLDSYSRSLLMGCRCIELDCWDGTKKPGSTEFLDIVIYHGYTMTSKLLLKDVLQTIRHYAFINSEYPVILSIEDNCSVPAQRLLAQEVKEILGDVLLTMPVDRDETELPSPAALKRKIILKHKKLAVESEDVAKSDEFQDTDFISSENSIKKGILMLQDKTTHQWSSHVFVLFSDKLCYKLEQCTEITEAMLNGEDTQSLMGDDDKDQEDNLVGLGMRPEEMHVTEEWFHGRADRHAAENRLKEASEKGDGVFLVRESTTFLGDYSLSFLYGNKVHHVRIKTQMQQGDKKYYFLDNKMMDTLYLLISYYTGQPLVTPNFKTCLTIACPQPQPHLGMPWYSDTADKGKAEELLNTVKEDGAYLIRHSSSDRNVFVLSLRVDGEFWHYRLKRDGRIFIVNQMVFENLCQIVEYYSNKDFVRGICLKFPVNEKDVGQYASMEHGEAAPGCYMDLKDLDKEIQARALRPYKAVRDDELSFPVNAVITVLRKEENFWRGRYGSSTGWFPPAYVQEVVAQKNQKENGANDYQYGTIELAGTIINKIPEGECDKEYAIRIQQAGDHWSGVSWTLAANSNPEDAAEWQNQLWDLTRSVNERVSILRTKEKTARIASELSNLVVYCQAVPFNPERVGHGKFWEMCSFVETKLEKLLEKGLVTFNIRQITRVYPLGSRITSANFNPMPMWNAGCHMVALNYQTGDRPMQLNQGKFLANGQCGYILKPAYIIDPNYDPIQAEKLQTSTPISLTITVIAGRHLSRKDKNKGICSPYVEVEVIGVDCDNMAYKTKTIASNGLNPVWNNSFEYQVQCPEMALIRFVVEDGDFVGPKTDPFIGQAVFPLDCIRTGYRSVPLKNQFSEEIELSSLLVYVKITPQGDPGRNIGSAHELLQANRSVFAGAKTIPRGISAMKSLSITDRNSIPSTDAPPTPSTPGTPGTPVSPPATLMQRKATFSDTRSESVDSNESDGHLPDRKTSNQKKRRGLFNLFSKSK</sequence>
<dbReference type="Gene3D" id="3.30.505.10">
    <property type="entry name" value="SH2 domain"/>
    <property type="match status" value="2"/>
</dbReference>
<dbReference type="PROSITE" id="PS50001">
    <property type="entry name" value="SH2"/>
    <property type="match status" value="2"/>
</dbReference>
<dbReference type="InterPro" id="IPR036028">
    <property type="entry name" value="SH3-like_dom_sf"/>
</dbReference>
<feature type="domain" description="PI-PLC Y-box" evidence="18">
    <location>
        <begin position="983"/>
        <end position="1093"/>
    </location>
</feature>
<dbReference type="GO" id="GO:0048015">
    <property type="term" value="P:phosphatidylinositol-mediated signaling"/>
    <property type="evidence" value="ECO:0007669"/>
    <property type="project" value="TreeGrafter"/>
</dbReference>
<dbReference type="SUPFAM" id="SSF49562">
    <property type="entry name" value="C2 domain (Calcium/lipid-binding domain, CaLB)"/>
    <property type="match status" value="1"/>
</dbReference>
<evidence type="ECO:0000313" key="19">
    <source>
        <dbReference type="EMBL" id="CAJ0567423.1"/>
    </source>
</evidence>
<dbReference type="SMART" id="SM00149">
    <property type="entry name" value="PLCYc"/>
    <property type="match status" value="1"/>
</dbReference>
<gene>
    <name evidence="19" type="ORF">MSPICULIGERA_LOCUS5976</name>
</gene>
<dbReference type="Pfam" id="PF00017">
    <property type="entry name" value="SH2"/>
    <property type="match status" value="2"/>
</dbReference>
<evidence type="ECO:0000256" key="11">
    <source>
        <dbReference type="PROSITE-ProRule" id="PRU00191"/>
    </source>
</evidence>
<dbReference type="GO" id="GO:0032587">
    <property type="term" value="C:ruffle membrane"/>
    <property type="evidence" value="ECO:0007669"/>
    <property type="project" value="TreeGrafter"/>
</dbReference>
<dbReference type="InterPro" id="IPR056586">
    <property type="entry name" value="EF-hand_PLCG1"/>
</dbReference>
<dbReference type="SUPFAM" id="SSF50044">
    <property type="entry name" value="SH3-domain"/>
    <property type="match status" value="1"/>
</dbReference>
<dbReference type="Pfam" id="PF00168">
    <property type="entry name" value="C2"/>
    <property type="match status" value="1"/>
</dbReference>
<evidence type="ECO:0000259" key="16">
    <source>
        <dbReference type="PROSITE" id="PS50002"/>
    </source>
</evidence>
<dbReference type="Pfam" id="PF00387">
    <property type="entry name" value="PI-PLC-Y"/>
    <property type="match status" value="1"/>
</dbReference>
<feature type="compositionally biased region" description="Basic and acidic residues" evidence="14">
    <location>
        <begin position="1321"/>
        <end position="1340"/>
    </location>
</feature>
<evidence type="ECO:0000256" key="12">
    <source>
        <dbReference type="PROSITE-ProRule" id="PRU00192"/>
    </source>
</evidence>
<dbReference type="InterPro" id="IPR035892">
    <property type="entry name" value="C2_domain_sf"/>
</dbReference>
<dbReference type="FunFam" id="3.20.20.190:FF:000062">
    <property type="entry name" value="1-phosphatidylinositol 4,5-bisphosphate phosphodiesterase gamma"/>
    <property type="match status" value="1"/>
</dbReference>
<protein>
    <recommendedName>
        <fullName evidence="2 13">Phosphoinositide phospholipase C</fullName>
        <ecNumber evidence="2 13">3.1.4.11</ecNumber>
    </recommendedName>
</protein>
<keyword evidence="10" id="KW-0807">Transducer</keyword>